<dbReference type="CDD" id="cd09019">
    <property type="entry name" value="galactose_mutarotase_like"/>
    <property type="match status" value="1"/>
</dbReference>
<keyword evidence="5" id="KW-0106">Calcium</keyword>
<feature type="binding site" evidence="11">
    <location>
        <begin position="164"/>
        <end position="166"/>
    </location>
    <ligand>
        <name>beta-D-galactose</name>
        <dbReference type="ChEBI" id="CHEBI:27667"/>
    </ligand>
</feature>
<evidence type="ECO:0000256" key="5">
    <source>
        <dbReference type="ARBA" id="ARBA00022837"/>
    </source>
</evidence>
<evidence type="ECO:0000256" key="1">
    <source>
        <dbReference type="ARBA" id="ARBA00001913"/>
    </source>
</evidence>
<dbReference type="InterPro" id="IPR015443">
    <property type="entry name" value="Aldose_1-epimerase"/>
</dbReference>
<comment type="similarity">
    <text evidence="3 8">Belongs to the aldose epimerase family.</text>
</comment>
<comment type="caution">
    <text evidence="12">The sequence shown here is derived from an EMBL/GenBank/DDBJ whole genome shotgun (WGS) entry which is preliminary data.</text>
</comment>
<dbReference type="InterPro" id="IPR011013">
    <property type="entry name" value="Gal_mutarotase_sf_dom"/>
</dbReference>
<dbReference type="EC" id="5.1.3.3" evidence="8"/>
<dbReference type="NCBIfam" id="NF008277">
    <property type="entry name" value="PRK11055.1"/>
    <property type="match status" value="1"/>
</dbReference>
<keyword evidence="6 8" id="KW-0413">Isomerase</keyword>
<dbReference type="Pfam" id="PF01263">
    <property type="entry name" value="Aldose_epim"/>
    <property type="match status" value="1"/>
</dbReference>
<dbReference type="GO" id="GO:0006006">
    <property type="term" value="P:glucose metabolic process"/>
    <property type="evidence" value="ECO:0007669"/>
    <property type="project" value="TreeGrafter"/>
</dbReference>
<gene>
    <name evidence="12" type="ORF">BZG02_11440</name>
</gene>
<comment type="pathway">
    <text evidence="2 8">Carbohydrate metabolism; hexose metabolism.</text>
</comment>
<dbReference type="InterPro" id="IPR014718">
    <property type="entry name" value="GH-type_carb-bd"/>
</dbReference>
<dbReference type="EMBL" id="MVDD01000007">
    <property type="protein sequence ID" value="PKQ62804.1"/>
    <property type="molecule type" value="Genomic_DNA"/>
</dbReference>
<evidence type="ECO:0000256" key="9">
    <source>
        <dbReference type="PIRSR" id="PIRSR005096-1"/>
    </source>
</evidence>
<evidence type="ECO:0000313" key="12">
    <source>
        <dbReference type="EMBL" id="PKQ62804.1"/>
    </source>
</evidence>
<dbReference type="GO" id="GO:0030246">
    <property type="term" value="F:carbohydrate binding"/>
    <property type="evidence" value="ECO:0007669"/>
    <property type="project" value="InterPro"/>
</dbReference>
<dbReference type="InterPro" id="IPR047215">
    <property type="entry name" value="Galactose_mutarotase-like"/>
</dbReference>
<organism evidence="12 13">
    <name type="scientific">Labilibaculum filiforme</name>
    <dbReference type="NCBI Taxonomy" id="1940526"/>
    <lineage>
        <taxon>Bacteria</taxon>
        <taxon>Pseudomonadati</taxon>
        <taxon>Bacteroidota</taxon>
        <taxon>Bacteroidia</taxon>
        <taxon>Marinilabiliales</taxon>
        <taxon>Marinifilaceae</taxon>
        <taxon>Labilibaculum</taxon>
    </lineage>
</organism>
<dbReference type="Gene3D" id="2.70.98.10">
    <property type="match status" value="1"/>
</dbReference>
<dbReference type="GO" id="GO:0004034">
    <property type="term" value="F:aldose 1-epimerase activity"/>
    <property type="evidence" value="ECO:0007669"/>
    <property type="project" value="UniProtKB-EC"/>
</dbReference>
<dbReference type="AlphaFoldDB" id="A0A2N3HXM0"/>
<comment type="subunit">
    <text evidence="4">Monomer.</text>
</comment>
<reference evidence="12 13" key="1">
    <citation type="journal article" date="2017" name="Front. Microbiol.">
        <title>Labilibaculum manganireducens gen. nov., sp. nov. and Labilibaculum filiforme sp. nov., Novel Bacteroidetes Isolated from Subsurface Sediments of the Baltic Sea.</title>
        <authorList>
            <person name="Vandieken V."/>
            <person name="Marshall I.P."/>
            <person name="Niemann H."/>
            <person name="Engelen B."/>
            <person name="Cypionka H."/>
        </authorList>
    </citation>
    <scope>NUCLEOTIDE SEQUENCE [LARGE SCALE GENOMIC DNA]</scope>
    <source>
        <strain evidence="12 13">59.16B</strain>
    </source>
</reference>
<evidence type="ECO:0000256" key="3">
    <source>
        <dbReference type="ARBA" id="ARBA00006206"/>
    </source>
</evidence>
<dbReference type="InterPro" id="IPR008183">
    <property type="entry name" value="Aldose_1/G6P_1-epimerase"/>
</dbReference>
<evidence type="ECO:0000256" key="2">
    <source>
        <dbReference type="ARBA" id="ARBA00005028"/>
    </source>
</evidence>
<feature type="binding site" evidence="11">
    <location>
        <begin position="63"/>
        <end position="64"/>
    </location>
    <ligand>
        <name>beta-D-galactose</name>
        <dbReference type="ChEBI" id="CHEBI:27667"/>
    </ligand>
</feature>
<dbReference type="GO" id="GO:0033499">
    <property type="term" value="P:galactose catabolic process via UDP-galactose, Leloir pathway"/>
    <property type="evidence" value="ECO:0007669"/>
    <property type="project" value="TreeGrafter"/>
</dbReference>
<feature type="binding site" evidence="10">
    <location>
        <position position="237"/>
    </location>
    <ligand>
        <name>beta-D-galactose</name>
        <dbReference type="ChEBI" id="CHEBI:27667"/>
    </ligand>
</feature>
<keyword evidence="7 8" id="KW-0119">Carbohydrate metabolism</keyword>
<evidence type="ECO:0000256" key="8">
    <source>
        <dbReference type="PIRNR" id="PIRNR005096"/>
    </source>
</evidence>
<accession>A0A2N3HXM0</accession>
<dbReference type="GO" id="GO:0005737">
    <property type="term" value="C:cytoplasm"/>
    <property type="evidence" value="ECO:0007669"/>
    <property type="project" value="TreeGrafter"/>
</dbReference>
<evidence type="ECO:0000256" key="7">
    <source>
        <dbReference type="ARBA" id="ARBA00023277"/>
    </source>
</evidence>
<evidence type="ECO:0000256" key="11">
    <source>
        <dbReference type="PIRSR" id="PIRSR005096-3"/>
    </source>
</evidence>
<dbReference type="PANTHER" id="PTHR10091">
    <property type="entry name" value="ALDOSE-1-EPIMERASE"/>
    <property type="match status" value="1"/>
</dbReference>
<feature type="active site" description="Proton acceptor" evidence="9">
    <location>
        <position position="302"/>
    </location>
</feature>
<name>A0A2N3HXM0_9BACT</name>
<dbReference type="Proteomes" id="UP000233535">
    <property type="component" value="Unassembled WGS sequence"/>
</dbReference>
<sequence>MRAYTLKNKNIEVTFIERGGQIISIKVPDAKGNIADVVVGYDTMDETLAGDGYFGALCGRYANRIVGGKFEIDGEKFQLDCNNDTNHLHGGVEGFNSRNWTVTPVSLDKFVQAYKLSLTSADGEQKYPGKLEVSVIYGLTEDDQFVIEYEAETTKPTVINLTSHAYFNLCGAGHASAVNHKLQLNASRYTPICAKLGTASGEIVPVKGTPFDFTSAKTVKSACDTDHEQINMIQGIDHNFVIDNYNGSTQLVGTLLDPVSGRKMEVYTNQPGIQIYTGAHFDGSEKGKNGAPIEACAGIAMETQIFPNSPNYANFPNATLKPGEKYKHTCIYKFCK</sequence>
<dbReference type="RefSeq" id="WP_101261576.1">
    <property type="nucleotide sequence ID" value="NZ_MVDD01000007.1"/>
</dbReference>
<comment type="catalytic activity">
    <reaction evidence="8">
        <text>alpha-D-glucose = beta-D-glucose</text>
        <dbReference type="Rhea" id="RHEA:10264"/>
        <dbReference type="ChEBI" id="CHEBI:15903"/>
        <dbReference type="ChEBI" id="CHEBI:17925"/>
        <dbReference type="EC" id="5.1.3.3"/>
    </reaction>
</comment>
<dbReference type="UniPathway" id="UPA00242"/>
<keyword evidence="13" id="KW-1185">Reference proteome</keyword>
<evidence type="ECO:0000256" key="6">
    <source>
        <dbReference type="ARBA" id="ARBA00023235"/>
    </source>
</evidence>
<dbReference type="PANTHER" id="PTHR10091:SF0">
    <property type="entry name" value="GALACTOSE MUTAROTASE"/>
    <property type="match status" value="1"/>
</dbReference>
<proteinExistence type="inferred from homology"/>
<dbReference type="SUPFAM" id="SSF74650">
    <property type="entry name" value="Galactose mutarotase-like"/>
    <property type="match status" value="1"/>
</dbReference>
<feature type="active site" description="Proton donor" evidence="9">
    <location>
        <position position="164"/>
    </location>
</feature>
<evidence type="ECO:0000256" key="10">
    <source>
        <dbReference type="PIRSR" id="PIRSR005096-2"/>
    </source>
</evidence>
<evidence type="ECO:0000256" key="4">
    <source>
        <dbReference type="ARBA" id="ARBA00011245"/>
    </source>
</evidence>
<comment type="cofactor">
    <cofactor evidence="1">
        <name>Ca(2+)</name>
        <dbReference type="ChEBI" id="CHEBI:29108"/>
    </cofactor>
</comment>
<dbReference type="PIRSF" id="PIRSF005096">
    <property type="entry name" value="GALM"/>
    <property type="match status" value="1"/>
</dbReference>
<protein>
    <recommendedName>
        <fullName evidence="8">Aldose 1-epimerase</fullName>
        <ecNumber evidence="8">5.1.3.3</ecNumber>
    </recommendedName>
</protein>
<dbReference type="OrthoDB" id="9779408at2"/>
<evidence type="ECO:0000313" key="13">
    <source>
        <dbReference type="Proteomes" id="UP000233535"/>
    </source>
</evidence>